<evidence type="ECO:0000313" key="8">
    <source>
        <dbReference type="Proteomes" id="UP000003821"/>
    </source>
</evidence>
<name>C7HT25_9FIRM</name>
<evidence type="ECO:0000256" key="5">
    <source>
        <dbReference type="SAM" id="Phobius"/>
    </source>
</evidence>
<dbReference type="Pfam" id="PF12698">
    <property type="entry name" value="ABC2_membrane_3"/>
    <property type="match status" value="1"/>
</dbReference>
<dbReference type="AlphaFoldDB" id="C7HT25"/>
<dbReference type="eggNOG" id="COG1277">
    <property type="taxonomic scope" value="Bacteria"/>
</dbReference>
<evidence type="ECO:0000256" key="4">
    <source>
        <dbReference type="ARBA" id="ARBA00023136"/>
    </source>
</evidence>
<feature type="transmembrane region" description="Helical" evidence="5">
    <location>
        <begin position="207"/>
        <end position="224"/>
    </location>
</feature>
<keyword evidence="3 5" id="KW-1133">Transmembrane helix</keyword>
<feature type="transmembrane region" description="Helical" evidence="5">
    <location>
        <begin position="303"/>
        <end position="325"/>
    </location>
</feature>
<dbReference type="GO" id="GO:0140359">
    <property type="term" value="F:ABC-type transporter activity"/>
    <property type="evidence" value="ECO:0007669"/>
    <property type="project" value="InterPro"/>
</dbReference>
<sequence>MLKMFSLIGYEFKKIIKNKVNIISILIMTLIILYSFIPKIINYSTTTEDNDLLKGKKAVRYETNYLNERFDKPLASNKILGDIKDLKKLTKNTNEEFYDPKNYMDKKDYNSLFLPLGGYYSWISESYEGLDDKPYWVLSDLLNYNDKLDDFYNYRMMKVEKSINNSQTIKNHPKERQYWKEKAIRTNGPYNYGYYEGWSSINDTFDIYVLLILLVVAISISGVFSRENESNMVSIILSSRNGVKKLSKAKIIASGLYIVLLSLIMILILTIPNLCFYGTSGWDFPVQILNTKILYSWNLLDLYLIRIAISLVTALSFGSLCLFLSSITKKTYIVNVISMLFIIASFLLPDVRNRLFVQIAMLLPLQLNGVLYYSYISYSLFGKIFNIYQIGPVINVLIMILLSLIAALYFRKQELK</sequence>
<dbReference type="HOGENOM" id="CLU_052940_2_1_9"/>
<gene>
    <name evidence="7" type="ORF">HMPREF0078_0426</name>
</gene>
<evidence type="ECO:0000256" key="3">
    <source>
        <dbReference type="ARBA" id="ARBA00022989"/>
    </source>
</evidence>
<accession>C7HT25</accession>
<feature type="domain" description="ABC-2 type transporter transmembrane" evidence="6">
    <location>
        <begin position="25"/>
        <end position="408"/>
    </location>
</feature>
<dbReference type="PANTHER" id="PTHR37305">
    <property type="entry name" value="INTEGRAL MEMBRANE PROTEIN-RELATED"/>
    <property type="match status" value="1"/>
</dbReference>
<protein>
    <recommendedName>
        <fullName evidence="6">ABC-2 type transporter transmembrane domain-containing protein</fullName>
    </recommendedName>
</protein>
<dbReference type="PANTHER" id="PTHR37305:SF1">
    <property type="entry name" value="MEMBRANE PROTEIN"/>
    <property type="match status" value="1"/>
</dbReference>
<evidence type="ECO:0000256" key="2">
    <source>
        <dbReference type="ARBA" id="ARBA00022692"/>
    </source>
</evidence>
<reference evidence="7 8" key="1">
    <citation type="submission" date="2009-08" db="EMBL/GenBank/DDBJ databases">
        <authorList>
            <person name="Muzny D."/>
            <person name="Qin X."/>
            <person name="Deng J."/>
            <person name="Jiang H."/>
            <person name="Liu Y."/>
            <person name="Qu J."/>
            <person name="Song X.-Z."/>
            <person name="Zhang L."/>
            <person name="Thornton R."/>
            <person name="Coyle M."/>
            <person name="Francisco L."/>
            <person name="Jackson L."/>
            <person name="Javaid M."/>
            <person name="Korchina V."/>
            <person name="Kovar C."/>
            <person name="Mata R."/>
            <person name="Mathew T."/>
            <person name="Ngo R."/>
            <person name="Nguyen L."/>
            <person name="Nguyen N."/>
            <person name="Okwuonu G."/>
            <person name="Ongeri F."/>
            <person name="Pham C."/>
            <person name="Simmons D."/>
            <person name="Wilczek-Boney K."/>
            <person name="Hale W."/>
            <person name="Jakkamsetti A."/>
            <person name="Pham P."/>
            <person name="Ruth R."/>
            <person name="San Lucas F."/>
            <person name="Warren J."/>
            <person name="Zhang J."/>
            <person name="Zhao Z."/>
            <person name="Zhou C."/>
            <person name="Zhu D."/>
            <person name="Lee S."/>
            <person name="Bess C."/>
            <person name="Blankenburg K."/>
            <person name="Forbes L."/>
            <person name="Fu Q."/>
            <person name="Gubbala S."/>
            <person name="Hirani K."/>
            <person name="Jayaseelan J.C."/>
            <person name="Lara F."/>
            <person name="Munidasa M."/>
            <person name="Palculict T."/>
            <person name="Patil S."/>
            <person name="Pu L.-L."/>
            <person name="Saada N."/>
            <person name="Tang L."/>
            <person name="Weissenberger G."/>
            <person name="Zhu Y."/>
            <person name="Hemphill L."/>
            <person name="Shang Y."/>
            <person name="Youmans B."/>
            <person name="Ayvaz T."/>
            <person name="Ross M."/>
            <person name="Santibanez J."/>
            <person name="Aqrawi P."/>
            <person name="Gross S."/>
            <person name="Joshi V."/>
            <person name="Fowler G."/>
            <person name="Nazareth L."/>
            <person name="Reid J."/>
            <person name="Worley K."/>
            <person name="Petrosino J."/>
            <person name="Highlander S."/>
            <person name="Gibbs R."/>
            <person name="Gibbs R."/>
        </authorList>
    </citation>
    <scope>NUCLEOTIDE SEQUENCE [LARGE SCALE GENOMIC DNA]</scope>
    <source>
        <strain evidence="7 8">ATCC 51170</strain>
    </source>
</reference>
<evidence type="ECO:0000313" key="7">
    <source>
        <dbReference type="EMBL" id="EEU13291.1"/>
    </source>
</evidence>
<evidence type="ECO:0000259" key="6">
    <source>
        <dbReference type="Pfam" id="PF12698"/>
    </source>
</evidence>
<keyword evidence="4 5" id="KW-0472">Membrane</keyword>
<feature type="transmembrane region" description="Helical" evidence="5">
    <location>
        <begin position="387"/>
        <end position="410"/>
    </location>
</feature>
<dbReference type="InterPro" id="IPR013525">
    <property type="entry name" value="ABC2_TM"/>
</dbReference>
<keyword evidence="2 5" id="KW-0812">Transmembrane</keyword>
<dbReference type="GO" id="GO:0016020">
    <property type="term" value="C:membrane"/>
    <property type="evidence" value="ECO:0007669"/>
    <property type="project" value="UniProtKB-SubCell"/>
</dbReference>
<feature type="transmembrane region" description="Helical" evidence="5">
    <location>
        <begin position="251"/>
        <end position="271"/>
    </location>
</feature>
<comment type="caution">
    <text evidence="7">The sequence shown here is derived from an EMBL/GenBank/DDBJ whole genome shotgun (WGS) entry which is preliminary data.</text>
</comment>
<feature type="transmembrane region" description="Helical" evidence="5">
    <location>
        <begin position="20"/>
        <end position="37"/>
    </location>
</feature>
<keyword evidence="8" id="KW-1185">Reference proteome</keyword>
<organism evidence="7 8">
    <name type="scientific">Anaerococcus vaginalis ATCC 51170</name>
    <dbReference type="NCBI Taxonomy" id="655811"/>
    <lineage>
        <taxon>Bacteria</taxon>
        <taxon>Bacillati</taxon>
        <taxon>Bacillota</taxon>
        <taxon>Tissierellia</taxon>
        <taxon>Tissierellales</taxon>
        <taxon>Peptoniphilaceae</taxon>
        <taxon>Anaerococcus</taxon>
    </lineage>
</organism>
<feature type="transmembrane region" description="Helical" evidence="5">
    <location>
        <begin position="332"/>
        <end position="349"/>
    </location>
</feature>
<dbReference type="Proteomes" id="UP000003821">
    <property type="component" value="Unassembled WGS sequence"/>
</dbReference>
<proteinExistence type="predicted"/>
<comment type="subcellular location">
    <subcellularLocation>
        <location evidence="1">Membrane</location>
        <topology evidence="1">Multi-pass membrane protein</topology>
    </subcellularLocation>
</comment>
<feature type="transmembrane region" description="Helical" evidence="5">
    <location>
        <begin position="355"/>
        <end position="375"/>
    </location>
</feature>
<dbReference type="EMBL" id="ACXU01000005">
    <property type="protein sequence ID" value="EEU13291.1"/>
    <property type="molecule type" value="Genomic_DNA"/>
</dbReference>
<evidence type="ECO:0000256" key="1">
    <source>
        <dbReference type="ARBA" id="ARBA00004141"/>
    </source>
</evidence>